<dbReference type="InterPro" id="IPR000719">
    <property type="entry name" value="Prot_kinase_dom"/>
</dbReference>
<feature type="transmembrane region" description="Helical" evidence="7">
    <location>
        <begin position="321"/>
        <end position="342"/>
    </location>
</feature>
<dbReference type="PANTHER" id="PTHR43289">
    <property type="entry name" value="MITOGEN-ACTIVATED PROTEIN KINASE KINASE KINASE 20-RELATED"/>
    <property type="match status" value="1"/>
</dbReference>
<dbReference type="PROSITE" id="PS50011">
    <property type="entry name" value="PROTEIN_KINASE_DOM"/>
    <property type="match status" value="1"/>
</dbReference>
<sequence>MDIADPEVGPQASAAHKPAVDSERYVIHSTLGAGGMGIVYLAEDRKLHRQVAIKKLKDDVASHNARARIQQEARLLAQLNHPNIVALHDVLEEDGNIALVMEYIDGTTLRAWMREHSPSLQQKLSLLMQICQGLQQAHSLGIIHRDLKSDNILITTGASGKLTAKITDFGIAKSQQLDEKTLTAENQLAGTITAMSPEQILGKTLDARSDLFSLGTIAYELLCGSRPFDKHDAGALAMANRITNEPHIPPQQAWADIPEPLTILLDKLLAKDPAQRPQSAQLVYQGFELLHQQGLESDSEDFTATLTDLFTRQQVKQRRRWLRLATGIAAALVVGAGGYWGWQEITRLEPQYIAVMPVEINGEIRGEENAVALTRTMVRQALMNSVSQLKASALVSFEPKEGQDFEAQLQALRNKGVTDALFAKLECAQVRCEIELQLIAPMAGEIKQQSSFTFLTDKRQEAEYRISNSTKAVFSENYLTEKEKRVVMSDKDYDSYLDILSRLDQKDLKPKDLELLQLLIDRYPLNTNLYKAFTSVSAKLFVQTDQNAFIERGLAVIERGRAHKLNRQQLLEQELWLRTYTGDKDGFNKLLKQLDEDTSPSADLIARYARFFFMQGEYESGLHYAEQASALNPSADNLYLVALNNAVAGNYPQARSVLEKLLRAFPDHWSSYSTLGNIEMESGNLAAAETAITSIPEHLRGWRTRLNLGVCYFLQGFYSNAQKEFRSVLDQIPNDVSAKVLIAETYVMLGQQENAHQAFNDAIEITKSAEGLRERRYRALTLAHLGRTSDAISLTLELQQESPEDTDVKYFSAQVYALSNQWPSANYYLEQLIEQGMSAEWFNLPAFRQLCTQPHVSNQVKASLCK</sequence>
<dbReference type="PROSITE" id="PS00107">
    <property type="entry name" value="PROTEIN_KINASE_ATP"/>
    <property type="match status" value="1"/>
</dbReference>
<reference evidence="9 10" key="1">
    <citation type="submission" date="2023-10" db="EMBL/GenBank/DDBJ databases">
        <title>Description of Microbulbifer bruguierae sp. nov., isolated from the sediments of mangrove plant Bruguiera sexangula and comparative genomic analyses of the genus Microbulbifer.</title>
        <authorList>
            <person name="Long M."/>
        </authorList>
    </citation>
    <scope>NUCLEOTIDE SEQUENCE [LARGE SCALE GENOMIC DNA]</scope>
    <source>
        <strain evidence="9 10">SPO729</strain>
    </source>
</reference>
<dbReference type="PROSITE" id="PS50005">
    <property type="entry name" value="TPR"/>
    <property type="match status" value="1"/>
</dbReference>
<dbReference type="Gene3D" id="3.30.200.20">
    <property type="entry name" value="Phosphorylase Kinase, domain 1"/>
    <property type="match status" value="1"/>
</dbReference>
<evidence type="ECO:0000256" key="7">
    <source>
        <dbReference type="SAM" id="Phobius"/>
    </source>
</evidence>
<dbReference type="GO" id="GO:0004674">
    <property type="term" value="F:protein serine/threonine kinase activity"/>
    <property type="evidence" value="ECO:0007669"/>
    <property type="project" value="TreeGrafter"/>
</dbReference>
<dbReference type="Pfam" id="PF14559">
    <property type="entry name" value="TPR_19"/>
    <property type="match status" value="1"/>
</dbReference>
<dbReference type="GO" id="GO:0005524">
    <property type="term" value="F:ATP binding"/>
    <property type="evidence" value="ECO:0007669"/>
    <property type="project" value="UniProtKB-UniRule"/>
</dbReference>
<dbReference type="CDD" id="cd14014">
    <property type="entry name" value="STKc_PknB_like"/>
    <property type="match status" value="1"/>
</dbReference>
<dbReference type="Gene3D" id="1.25.40.10">
    <property type="entry name" value="Tetratricopeptide repeat domain"/>
    <property type="match status" value="3"/>
</dbReference>
<dbReference type="SUPFAM" id="SSF56112">
    <property type="entry name" value="Protein kinase-like (PK-like)"/>
    <property type="match status" value="1"/>
</dbReference>
<keyword evidence="3 9" id="KW-0418">Kinase</keyword>
<evidence type="ECO:0000256" key="5">
    <source>
        <dbReference type="PROSITE-ProRule" id="PRU00339"/>
    </source>
</evidence>
<gene>
    <name evidence="9" type="ORF">R5R33_12570</name>
</gene>
<dbReference type="PROSITE" id="PS00108">
    <property type="entry name" value="PROTEIN_KINASE_ST"/>
    <property type="match status" value="1"/>
</dbReference>
<dbReference type="InterPro" id="IPR019734">
    <property type="entry name" value="TPR_rpt"/>
</dbReference>
<evidence type="ECO:0000256" key="4">
    <source>
        <dbReference type="ARBA" id="ARBA00022840"/>
    </source>
</evidence>
<keyword evidence="1" id="KW-0808">Transferase</keyword>
<dbReference type="RefSeq" id="WP_318953050.1">
    <property type="nucleotide sequence ID" value="NZ_CP137555.1"/>
</dbReference>
<keyword evidence="7" id="KW-0472">Membrane</keyword>
<protein>
    <submittedName>
        <fullName evidence="9">Protein kinase</fullName>
    </submittedName>
</protein>
<keyword evidence="2 6" id="KW-0547">Nucleotide-binding</keyword>
<proteinExistence type="predicted"/>
<feature type="binding site" evidence="6">
    <location>
        <position position="55"/>
    </location>
    <ligand>
        <name>ATP</name>
        <dbReference type="ChEBI" id="CHEBI:30616"/>
    </ligand>
</feature>
<dbReference type="InterPro" id="IPR017441">
    <property type="entry name" value="Protein_kinase_ATP_BS"/>
</dbReference>
<evidence type="ECO:0000313" key="10">
    <source>
        <dbReference type="Proteomes" id="UP001302477"/>
    </source>
</evidence>
<dbReference type="InterPro" id="IPR011009">
    <property type="entry name" value="Kinase-like_dom_sf"/>
</dbReference>
<keyword evidence="7" id="KW-0812">Transmembrane</keyword>
<dbReference type="Proteomes" id="UP001302477">
    <property type="component" value="Chromosome"/>
</dbReference>
<keyword evidence="5" id="KW-0802">TPR repeat</keyword>
<name>A0AAU0MXN6_9GAMM</name>
<evidence type="ECO:0000259" key="8">
    <source>
        <dbReference type="PROSITE" id="PS50011"/>
    </source>
</evidence>
<feature type="domain" description="Protein kinase" evidence="8">
    <location>
        <begin position="25"/>
        <end position="290"/>
    </location>
</feature>
<dbReference type="SMART" id="SM00220">
    <property type="entry name" value="S_TKc"/>
    <property type="match status" value="1"/>
</dbReference>
<organism evidence="9 10">
    <name type="scientific">Microbulbifer pacificus</name>
    <dbReference type="NCBI Taxonomy" id="407164"/>
    <lineage>
        <taxon>Bacteria</taxon>
        <taxon>Pseudomonadati</taxon>
        <taxon>Pseudomonadota</taxon>
        <taxon>Gammaproteobacteria</taxon>
        <taxon>Cellvibrionales</taxon>
        <taxon>Microbulbiferaceae</taxon>
        <taxon>Microbulbifer</taxon>
    </lineage>
</organism>
<dbReference type="PANTHER" id="PTHR43289:SF6">
    <property type="entry name" value="SERINE_THREONINE-PROTEIN KINASE NEKL-3"/>
    <property type="match status" value="1"/>
</dbReference>
<dbReference type="FunFam" id="3.30.200.20:FF:000042">
    <property type="entry name" value="Aurora kinase A"/>
    <property type="match status" value="1"/>
</dbReference>
<dbReference type="AlphaFoldDB" id="A0AAU0MXN6"/>
<keyword evidence="7" id="KW-1133">Transmembrane helix</keyword>
<dbReference type="InterPro" id="IPR011990">
    <property type="entry name" value="TPR-like_helical_dom_sf"/>
</dbReference>
<keyword evidence="4 6" id="KW-0067">ATP-binding</keyword>
<dbReference type="SMART" id="SM00028">
    <property type="entry name" value="TPR"/>
    <property type="match status" value="3"/>
</dbReference>
<evidence type="ECO:0000313" key="9">
    <source>
        <dbReference type="EMBL" id="WOX04573.1"/>
    </source>
</evidence>
<dbReference type="Gene3D" id="1.10.510.10">
    <property type="entry name" value="Transferase(Phosphotransferase) domain 1"/>
    <property type="match status" value="1"/>
</dbReference>
<evidence type="ECO:0000256" key="1">
    <source>
        <dbReference type="ARBA" id="ARBA00022679"/>
    </source>
</evidence>
<evidence type="ECO:0000256" key="3">
    <source>
        <dbReference type="ARBA" id="ARBA00022777"/>
    </source>
</evidence>
<feature type="transmembrane region" description="Helical" evidence="7">
    <location>
        <begin position="25"/>
        <end position="42"/>
    </location>
</feature>
<evidence type="ECO:0000256" key="6">
    <source>
        <dbReference type="PROSITE-ProRule" id="PRU10141"/>
    </source>
</evidence>
<dbReference type="KEGG" id="mpaf:R5R33_12570"/>
<dbReference type="InterPro" id="IPR008271">
    <property type="entry name" value="Ser/Thr_kinase_AS"/>
</dbReference>
<dbReference type="EMBL" id="CP137555">
    <property type="protein sequence ID" value="WOX04573.1"/>
    <property type="molecule type" value="Genomic_DNA"/>
</dbReference>
<dbReference type="SUPFAM" id="SSF48452">
    <property type="entry name" value="TPR-like"/>
    <property type="match status" value="1"/>
</dbReference>
<feature type="repeat" description="TPR" evidence="5">
    <location>
        <begin position="702"/>
        <end position="735"/>
    </location>
</feature>
<keyword evidence="10" id="KW-1185">Reference proteome</keyword>
<accession>A0AAU0MXN6</accession>
<evidence type="ECO:0000256" key="2">
    <source>
        <dbReference type="ARBA" id="ARBA00022741"/>
    </source>
</evidence>
<dbReference type="Pfam" id="PF00069">
    <property type="entry name" value="Pkinase"/>
    <property type="match status" value="1"/>
</dbReference>